<dbReference type="RefSeq" id="WP_090699132.1">
    <property type="nucleotide sequence ID" value="NZ_FNHH01000002.1"/>
</dbReference>
<keyword evidence="2" id="KW-1185">Reference proteome</keyword>
<dbReference type="EMBL" id="FNHH01000002">
    <property type="protein sequence ID" value="SDL80474.1"/>
    <property type="molecule type" value="Genomic_DNA"/>
</dbReference>
<dbReference type="AlphaFoldDB" id="A0A1G9N268"/>
<evidence type="ECO:0000313" key="2">
    <source>
        <dbReference type="Proteomes" id="UP000199226"/>
    </source>
</evidence>
<gene>
    <name evidence="1" type="ORF">SAMN05421813_102202</name>
</gene>
<accession>A0A1G9N268</accession>
<dbReference type="OrthoDB" id="680366at2"/>
<name>A0A1G9N268_9SPHI</name>
<protein>
    <submittedName>
        <fullName evidence="1">Uncharacterized protein</fullName>
    </submittedName>
</protein>
<reference evidence="2" key="1">
    <citation type="submission" date="2016-10" db="EMBL/GenBank/DDBJ databases">
        <authorList>
            <person name="Varghese N."/>
            <person name="Submissions S."/>
        </authorList>
    </citation>
    <scope>NUCLEOTIDE SEQUENCE [LARGE SCALE GENOMIC DNA]</scope>
    <source>
        <strain evidence="2">DSM 24536</strain>
    </source>
</reference>
<evidence type="ECO:0000313" key="1">
    <source>
        <dbReference type="EMBL" id="SDL80474.1"/>
    </source>
</evidence>
<organism evidence="1 2">
    <name type="scientific">Daejeonella rubra</name>
    <dbReference type="NCBI Taxonomy" id="990371"/>
    <lineage>
        <taxon>Bacteria</taxon>
        <taxon>Pseudomonadati</taxon>
        <taxon>Bacteroidota</taxon>
        <taxon>Sphingobacteriia</taxon>
        <taxon>Sphingobacteriales</taxon>
        <taxon>Sphingobacteriaceae</taxon>
        <taxon>Daejeonella</taxon>
    </lineage>
</organism>
<proteinExistence type="predicted"/>
<dbReference type="Proteomes" id="UP000199226">
    <property type="component" value="Unassembled WGS sequence"/>
</dbReference>
<sequence>MKEINIKHISNLHSDALRGLDFYKQEIGILKKRLEEIAADNTGHEVAESIEHFQNQFLIQGNNIDELKHRINENIKAIENQVKNSAGFLEQNSADENAGLYDQYLAEEKIINDIRQEFNRFASKWM</sequence>
<dbReference type="STRING" id="990371.SAMN05421813_102202"/>